<feature type="binding site" evidence="9 10">
    <location>
        <position position="125"/>
    </location>
    <ligand>
        <name>substrate</name>
    </ligand>
</feature>
<comment type="pathway">
    <text evidence="2 9">Cofactor metabolism; pyridoxal 5'-phosphate salvage; pyridoxal 5'-phosphate from pyridoxine 5'-phosphate: step 1/1.</text>
</comment>
<comment type="caution">
    <text evidence="14">The sequence shown here is derived from an EMBL/GenBank/DDBJ whole genome shotgun (WGS) entry which is preliminary data.</text>
</comment>
<feature type="binding site" evidence="9 11">
    <location>
        <begin position="63"/>
        <end position="68"/>
    </location>
    <ligand>
        <name>FMN</name>
        <dbReference type="ChEBI" id="CHEBI:58210"/>
    </ligand>
</feature>
<feature type="binding site" evidence="9 10">
    <location>
        <position position="68"/>
    </location>
    <ligand>
        <name>substrate</name>
    </ligand>
</feature>
<evidence type="ECO:0000313" key="14">
    <source>
        <dbReference type="EMBL" id="OKS87175.1"/>
    </source>
</evidence>
<keyword evidence="15" id="KW-1185">Reference proteome</keyword>
<dbReference type="InterPro" id="IPR019740">
    <property type="entry name" value="Pyridox_Oxase_CS"/>
</dbReference>
<evidence type="ECO:0000313" key="15">
    <source>
        <dbReference type="Proteomes" id="UP000186720"/>
    </source>
</evidence>
<feature type="binding site" evidence="9 11">
    <location>
        <begin position="142"/>
        <end position="143"/>
    </location>
    <ligand>
        <name>FMN</name>
        <dbReference type="ChEBI" id="CHEBI:58210"/>
    </ligand>
</feature>
<name>A0A1Q5ZZH9_9SPHI</name>
<feature type="domain" description="Pyridoxine 5'-phosphate oxidase dimerisation C-terminal" evidence="13">
    <location>
        <begin position="174"/>
        <end position="215"/>
    </location>
</feature>
<dbReference type="Pfam" id="PF10590">
    <property type="entry name" value="PNP_phzG_C"/>
    <property type="match status" value="1"/>
</dbReference>
<comment type="cofactor">
    <cofactor evidence="9 11">
        <name>FMN</name>
        <dbReference type="ChEBI" id="CHEBI:58210"/>
    </cofactor>
    <text evidence="9 11">Binds 1 FMN per subunit.</text>
</comment>
<feature type="binding site" evidence="9 10">
    <location>
        <begin position="193"/>
        <end position="195"/>
    </location>
    <ligand>
        <name>substrate</name>
    </ligand>
</feature>
<dbReference type="GO" id="GO:0004733">
    <property type="term" value="F:pyridoxamine phosphate oxidase activity"/>
    <property type="evidence" value="ECO:0007669"/>
    <property type="project" value="UniProtKB-UniRule"/>
</dbReference>
<dbReference type="PANTHER" id="PTHR10851">
    <property type="entry name" value="PYRIDOXINE-5-PHOSPHATE OXIDASE"/>
    <property type="match status" value="1"/>
</dbReference>
<dbReference type="PANTHER" id="PTHR10851:SF0">
    <property type="entry name" value="PYRIDOXINE-5'-PHOSPHATE OXIDASE"/>
    <property type="match status" value="1"/>
</dbReference>
<feature type="binding site" evidence="9 11">
    <location>
        <begin position="78"/>
        <end position="79"/>
    </location>
    <ligand>
        <name>FMN</name>
        <dbReference type="ChEBI" id="CHEBI:58210"/>
    </ligand>
</feature>
<feature type="binding site" evidence="10">
    <location>
        <begin position="10"/>
        <end position="13"/>
    </location>
    <ligand>
        <name>substrate</name>
    </ligand>
</feature>
<dbReference type="NCBIfam" id="TIGR00558">
    <property type="entry name" value="pdxH"/>
    <property type="match status" value="1"/>
</dbReference>
<dbReference type="Proteomes" id="UP000186720">
    <property type="component" value="Unassembled WGS sequence"/>
</dbReference>
<dbReference type="FunFam" id="2.30.110.10:FF:000005">
    <property type="entry name" value="NAD(P)H-hydrate epimerase"/>
    <property type="match status" value="1"/>
</dbReference>
<dbReference type="InterPro" id="IPR011576">
    <property type="entry name" value="Pyridox_Oxase_N"/>
</dbReference>
<evidence type="ECO:0000256" key="4">
    <source>
        <dbReference type="ARBA" id="ARBA00011738"/>
    </source>
</evidence>
<dbReference type="STRING" id="1302689.RG47T_2634"/>
<dbReference type="HAMAP" id="MF_01629">
    <property type="entry name" value="PdxH"/>
    <property type="match status" value="1"/>
</dbReference>
<comment type="catalytic activity">
    <reaction evidence="9">
        <text>pyridoxamine 5'-phosphate + O2 + H2O = pyridoxal 5'-phosphate + H2O2 + NH4(+)</text>
        <dbReference type="Rhea" id="RHEA:15817"/>
        <dbReference type="ChEBI" id="CHEBI:15377"/>
        <dbReference type="ChEBI" id="CHEBI:15379"/>
        <dbReference type="ChEBI" id="CHEBI:16240"/>
        <dbReference type="ChEBI" id="CHEBI:28938"/>
        <dbReference type="ChEBI" id="CHEBI:58451"/>
        <dbReference type="ChEBI" id="CHEBI:597326"/>
        <dbReference type="EC" id="1.4.3.5"/>
    </reaction>
</comment>
<keyword evidence="8 9" id="KW-0664">Pyridoxine biosynthesis</keyword>
<feature type="binding site" evidence="9 11">
    <location>
        <position position="85"/>
    </location>
    <ligand>
        <name>FMN</name>
        <dbReference type="ChEBI" id="CHEBI:58210"/>
    </ligand>
</feature>
<comment type="subunit">
    <text evidence="4 9">Homodimer.</text>
</comment>
<dbReference type="Gene3D" id="2.30.110.10">
    <property type="entry name" value="Electron Transport, Fmn-binding Protein, Chain A"/>
    <property type="match status" value="1"/>
</dbReference>
<keyword evidence="5 9" id="KW-0285">Flavoprotein</keyword>
<feature type="binding site" evidence="9 10">
    <location>
        <position position="133"/>
    </location>
    <ligand>
        <name>substrate</name>
    </ligand>
</feature>
<evidence type="ECO:0000256" key="3">
    <source>
        <dbReference type="ARBA" id="ARBA00007301"/>
    </source>
</evidence>
<dbReference type="EMBL" id="MPPL01000001">
    <property type="protein sequence ID" value="OKS87175.1"/>
    <property type="molecule type" value="Genomic_DNA"/>
</dbReference>
<dbReference type="PIRSF" id="PIRSF000190">
    <property type="entry name" value="Pyd_amn-ph_oxd"/>
    <property type="match status" value="1"/>
</dbReference>
<gene>
    <name evidence="9" type="primary">pdxH</name>
    <name evidence="14" type="ORF">RG47T_2634</name>
</gene>
<sequence length="215" mass="24962">MSQKDIQDLRQDYRAASLSEKDIKQDPFTQFDSWFNQARAAEMHEPNAMNLATATTDGRPSSRIVLLKGYNAEGFIFYTNYLSRKGKEIAKNPLGAITFWWGPLERQIRIEGTIEKISKYDSEAYFISRPKGSQIGAVVSPQSQEIDGREGLEERWKQVEKEYEDKDIAKPAHWGGYILKPRLFEFWQGRTSRLHDRIIFKKADKSNWKIVRLAP</sequence>
<comment type="catalytic activity">
    <reaction evidence="9">
        <text>pyridoxine 5'-phosphate + O2 = pyridoxal 5'-phosphate + H2O2</text>
        <dbReference type="Rhea" id="RHEA:15149"/>
        <dbReference type="ChEBI" id="CHEBI:15379"/>
        <dbReference type="ChEBI" id="CHEBI:16240"/>
        <dbReference type="ChEBI" id="CHEBI:58589"/>
        <dbReference type="ChEBI" id="CHEBI:597326"/>
        <dbReference type="EC" id="1.4.3.5"/>
    </reaction>
</comment>
<comment type="pathway">
    <text evidence="1 9">Cofactor metabolism; pyridoxal 5'-phosphate salvage; pyridoxal 5'-phosphate from pyridoxamine 5'-phosphate: step 1/1.</text>
</comment>
<feature type="binding site" evidence="9 11">
    <location>
        <position position="187"/>
    </location>
    <ligand>
        <name>FMN</name>
        <dbReference type="ChEBI" id="CHEBI:58210"/>
    </ligand>
</feature>
<dbReference type="AlphaFoldDB" id="A0A1Q5ZZH9"/>
<comment type="similarity">
    <text evidence="3 9">Belongs to the pyridoxamine 5'-phosphate oxidase family.</text>
</comment>
<dbReference type="NCBIfam" id="NF004231">
    <property type="entry name" value="PRK05679.1"/>
    <property type="match status" value="1"/>
</dbReference>
<dbReference type="EC" id="1.4.3.5" evidence="9"/>
<dbReference type="PROSITE" id="PS01064">
    <property type="entry name" value="PYRIDOX_OXIDASE"/>
    <property type="match status" value="1"/>
</dbReference>
<evidence type="ECO:0000256" key="9">
    <source>
        <dbReference type="HAMAP-Rule" id="MF_01629"/>
    </source>
</evidence>
<evidence type="ECO:0000256" key="10">
    <source>
        <dbReference type="PIRSR" id="PIRSR000190-1"/>
    </source>
</evidence>
<dbReference type="InterPro" id="IPR012349">
    <property type="entry name" value="Split_barrel_FMN-bd"/>
</dbReference>
<dbReference type="RefSeq" id="WP_074489831.1">
    <property type="nucleotide sequence ID" value="NZ_FPAM01000005.1"/>
</dbReference>
<dbReference type="GO" id="GO:0008615">
    <property type="term" value="P:pyridoxine biosynthetic process"/>
    <property type="evidence" value="ECO:0007669"/>
    <property type="project" value="UniProtKB-UniRule"/>
</dbReference>
<feature type="binding site" evidence="9 11">
    <location>
        <position position="197"/>
    </location>
    <ligand>
        <name>FMN</name>
        <dbReference type="ChEBI" id="CHEBI:58210"/>
    </ligand>
</feature>
<evidence type="ECO:0000256" key="1">
    <source>
        <dbReference type="ARBA" id="ARBA00004738"/>
    </source>
</evidence>
<protein>
    <recommendedName>
        <fullName evidence="9">Pyridoxine/pyridoxamine 5'-phosphate oxidase</fullName>
        <ecNumber evidence="9">1.4.3.5</ecNumber>
    </recommendedName>
    <alternativeName>
        <fullName evidence="9">PNP/PMP oxidase</fullName>
        <shortName evidence="9">PNPOx</shortName>
    </alternativeName>
    <alternativeName>
        <fullName evidence="9">Pyridoxal 5'-phosphate synthase</fullName>
    </alternativeName>
</protein>
<organism evidence="14 15">
    <name type="scientific">Mucilaginibacter polytrichastri</name>
    <dbReference type="NCBI Taxonomy" id="1302689"/>
    <lineage>
        <taxon>Bacteria</taxon>
        <taxon>Pseudomonadati</taxon>
        <taxon>Bacteroidota</taxon>
        <taxon>Sphingobacteriia</taxon>
        <taxon>Sphingobacteriales</taxon>
        <taxon>Sphingobacteriaceae</taxon>
        <taxon>Mucilaginibacter</taxon>
    </lineage>
</organism>
<feature type="domain" description="Pyridoxamine 5'-phosphate oxidase N-terminal" evidence="12">
    <location>
        <begin position="38"/>
        <end position="159"/>
    </location>
</feature>
<evidence type="ECO:0000256" key="11">
    <source>
        <dbReference type="PIRSR" id="PIRSR000190-2"/>
    </source>
</evidence>
<proteinExistence type="inferred from homology"/>
<keyword evidence="6 9" id="KW-0288">FMN</keyword>
<evidence type="ECO:0000256" key="2">
    <source>
        <dbReference type="ARBA" id="ARBA00005037"/>
    </source>
</evidence>
<feature type="binding site" evidence="9 11">
    <location>
        <position position="107"/>
    </location>
    <ligand>
        <name>FMN</name>
        <dbReference type="ChEBI" id="CHEBI:58210"/>
    </ligand>
</feature>
<dbReference type="InterPro" id="IPR019576">
    <property type="entry name" value="Pyridoxamine_oxidase_dimer_C"/>
</dbReference>
<evidence type="ECO:0000259" key="12">
    <source>
        <dbReference type="Pfam" id="PF01243"/>
    </source>
</evidence>
<evidence type="ECO:0000256" key="7">
    <source>
        <dbReference type="ARBA" id="ARBA00023002"/>
    </source>
</evidence>
<dbReference type="GO" id="GO:0010181">
    <property type="term" value="F:FMN binding"/>
    <property type="evidence" value="ECO:0007669"/>
    <property type="project" value="UniProtKB-UniRule"/>
</dbReference>
<dbReference type="UniPathway" id="UPA01068">
    <property type="reaction ID" value="UER00304"/>
</dbReference>
<dbReference type="InterPro" id="IPR000659">
    <property type="entry name" value="Pyridox_Oxase"/>
</dbReference>
<comment type="function">
    <text evidence="9">Catalyzes the oxidation of either pyridoxine 5'-phosphate (PNP) or pyridoxamine 5'-phosphate (PMP) into pyridoxal 5'-phosphate (PLP).</text>
</comment>
<accession>A0A1Q5ZZH9</accession>
<evidence type="ECO:0000259" key="13">
    <source>
        <dbReference type="Pfam" id="PF10590"/>
    </source>
</evidence>
<evidence type="ECO:0000256" key="8">
    <source>
        <dbReference type="ARBA" id="ARBA00023096"/>
    </source>
</evidence>
<dbReference type="OrthoDB" id="9780392at2"/>
<feature type="binding site" evidence="9 10">
    <location>
        <position position="129"/>
    </location>
    <ligand>
        <name>substrate</name>
    </ligand>
</feature>
<reference evidence="14 15" key="1">
    <citation type="submission" date="2016-11" db="EMBL/GenBank/DDBJ databases">
        <title>Whole Genome Sequencing of Mucilaginibacter polytrichastri RG4-7(T) isolated from the moss sample.</title>
        <authorList>
            <person name="Li Y."/>
        </authorList>
    </citation>
    <scope>NUCLEOTIDE SEQUENCE [LARGE SCALE GENOMIC DNA]</scope>
    <source>
        <strain evidence="14 15">RG4-7</strain>
    </source>
</reference>
<dbReference type="Pfam" id="PF01243">
    <property type="entry name" value="PNPOx_N"/>
    <property type="match status" value="1"/>
</dbReference>
<dbReference type="SUPFAM" id="SSF50475">
    <property type="entry name" value="FMN-binding split barrel"/>
    <property type="match status" value="1"/>
</dbReference>
<keyword evidence="7 9" id="KW-0560">Oxidoreductase</keyword>
<feature type="binding site" evidence="9 11">
    <location>
        <position position="84"/>
    </location>
    <ligand>
        <name>FMN</name>
        <dbReference type="ChEBI" id="CHEBI:58210"/>
    </ligand>
</feature>
<evidence type="ECO:0000256" key="6">
    <source>
        <dbReference type="ARBA" id="ARBA00022643"/>
    </source>
</evidence>
<evidence type="ECO:0000256" key="5">
    <source>
        <dbReference type="ARBA" id="ARBA00022630"/>
    </source>
</evidence>